<comment type="caution">
    <text evidence="5">The sequence shown here is derived from an EMBL/GenBank/DDBJ whole genome shotgun (WGS) entry which is preliminary data.</text>
</comment>
<comment type="subcellular location">
    <subcellularLocation>
        <location evidence="1">Secreted</location>
    </subcellularLocation>
</comment>
<evidence type="ECO:0000256" key="3">
    <source>
        <dbReference type="ARBA" id="ARBA00023157"/>
    </source>
</evidence>
<dbReference type="EMBL" id="CALNXI010000230">
    <property type="protein sequence ID" value="CAH3022705.1"/>
    <property type="molecule type" value="Genomic_DNA"/>
</dbReference>
<dbReference type="Proteomes" id="UP001159427">
    <property type="component" value="Unassembled WGS sequence"/>
</dbReference>
<reference evidence="5 6" key="1">
    <citation type="submission" date="2022-05" db="EMBL/GenBank/DDBJ databases">
        <authorList>
            <consortium name="Genoscope - CEA"/>
            <person name="William W."/>
        </authorList>
    </citation>
    <scope>NUCLEOTIDE SEQUENCE [LARGE SCALE GENOMIC DNA]</scope>
</reference>
<name>A0ABN8M004_9CNID</name>
<keyword evidence="2" id="KW-0964">Secreted</keyword>
<organism evidence="5 6">
    <name type="scientific">Porites evermanni</name>
    <dbReference type="NCBI Taxonomy" id="104178"/>
    <lineage>
        <taxon>Eukaryota</taxon>
        <taxon>Metazoa</taxon>
        <taxon>Cnidaria</taxon>
        <taxon>Anthozoa</taxon>
        <taxon>Hexacorallia</taxon>
        <taxon>Scleractinia</taxon>
        <taxon>Fungiina</taxon>
        <taxon>Poritidae</taxon>
        <taxon>Porites</taxon>
    </lineage>
</organism>
<dbReference type="Pfam" id="PF00007">
    <property type="entry name" value="Cys_knot"/>
    <property type="match status" value="1"/>
</dbReference>
<evidence type="ECO:0000256" key="1">
    <source>
        <dbReference type="ARBA" id="ARBA00004613"/>
    </source>
</evidence>
<dbReference type="InterPro" id="IPR006208">
    <property type="entry name" value="Glyco_hormone_CN"/>
</dbReference>
<evidence type="ECO:0000313" key="6">
    <source>
        <dbReference type="Proteomes" id="UP001159427"/>
    </source>
</evidence>
<dbReference type="Gene3D" id="2.10.90.10">
    <property type="entry name" value="Cystine-knot cytokines"/>
    <property type="match status" value="1"/>
</dbReference>
<dbReference type="InterPro" id="IPR029034">
    <property type="entry name" value="Cystine-knot_cytokine"/>
</dbReference>
<gene>
    <name evidence="5" type="ORF">PEVE_00016553</name>
</gene>
<evidence type="ECO:0000259" key="4">
    <source>
        <dbReference type="Pfam" id="PF00007"/>
    </source>
</evidence>
<keyword evidence="6" id="KW-1185">Reference proteome</keyword>
<accession>A0ABN8M004</accession>
<feature type="domain" description="Glycoprotein hormone subunit beta" evidence="4">
    <location>
        <begin position="76"/>
        <end position="159"/>
    </location>
</feature>
<sequence length="192" mass="21376">MFTSKITPDFNYSVLLFRVVYLVNKGTQENFTSLVEASKMVSPLVKFVVTVLLLFTAMAAKPKRKKPQNHYWRVAPCQVQKALIQLNSKRWGICKSITITTTGCRGGCLSSARPYSHGVGIATSCSCCSPLESIIREHRVPGCGGKTVLVRLPEAKRCDFAGYSGHLSKLLRIEEVINFEYKLSMSPVQLKE</sequence>
<proteinExistence type="predicted"/>
<evidence type="ECO:0000256" key="2">
    <source>
        <dbReference type="ARBA" id="ARBA00022525"/>
    </source>
</evidence>
<dbReference type="SUPFAM" id="SSF57501">
    <property type="entry name" value="Cystine-knot cytokines"/>
    <property type="match status" value="1"/>
</dbReference>
<evidence type="ECO:0000313" key="5">
    <source>
        <dbReference type="EMBL" id="CAH3022705.1"/>
    </source>
</evidence>
<keyword evidence="3" id="KW-1015">Disulfide bond</keyword>
<protein>
    <recommendedName>
        <fullName evidence="4">Glycoprotein hormone subunit beta domain-containing protein</fullName>
    </recommendedName>
</protein>